<dbReference type="Pfam" id="PF14634">
    <property type="entry name" value="zf-RING_5"/>
    <property type="match status" value="1"/>
</dbReference>
<organism evidence="13 14">
    <name type="scientific">Lupinus luteus</name>
    <name type="common">European yellow lupine</name>
    <dbReference type="NCBI Taxonomy" id="3873"/>
    <lineage>
        <taxon>Eukaryota</taxon>
        <taxon>Viridiplantae</taxon>
        <taxon>Streptophyta</taxon>
        <taxon>Embryophyta</taxon>
        <taxon>Tracheophyta</taxon>
        <taxon>Spermatophyta</taxon>
        <taxon>Magnoliopsida</taxon>
        <taxon>eudicotyledons</taxon>
        <taxon>Gunneridae</taxon>
        <taxon>Pentapetalae</taxon>
        <taxon>rosids</taxon>
        <taxon>fabids</taxon>
        <taxon>Fabales</taxon>
        <taxon>Fabaceae</taxon>
        <taxon>Papilionoideae</taxon>
        <taxon>50 kb inversion clade</taxon>
        <taxon>genistoids sensu lato</taxon>
        <taxon>core genistoids</taxon>
        <taxon>Genisteae</taxon>
        <taxon>Lupinus</taxon>
    </lineage>
</organism>
<dbReference type="SMART" id="SM00184">
    <property type="entry name" value="RING"/>
    <property type="match status" value="1"/>
</dbReference>
<keyword evidence="9" id="KW-0472">Membrane</keyword>
<keyword evidence="14" id="KW-1185">Reference proteome</keyword>
<dbReference type="PROSITE" id="PS00518">
    <property type="entry name" value="ZF_RING_1"/>
    <property type="match status" value="1"/>
</dbReference>
<evidence type="ECO:0000256" key="10">
    <source>
        <dbReference type="PROSITE-ProRule" id="PRU00175"/>
    </source>
</evidence>
<evidence type="ECO:0000256" key="2">
    <source>
        <dbReference type="ARBA" id="ARBA00004308"/>
    </source>
</evidence>
<evidence type="ECO:0000256" key="4">
    <source>
        <dbReference type="ARBA" id="ARBA00022679"/>
    </source>
</evidence>
<keyword evidence="5 11" id="KW-0479">Metal-binding</keyword>
<evidence type="ECO:0000259" key="12">
    <source>
        <dbReference type="PROSITE" id="PS50089"/>
    </source>
</evidence>
<protein>
    <recommendedName>
        <fullName evidence="11">E3 ubiquitin-protein ligase RMA</fullName>
        <ecNumber evidence="11">2.3.2.27</ecNumber>
    </recommendedName>
    <alternativeName>
        <fullName evidence="11">Protein RING membrane-anchor</fullName>
    </alternativeName>
    <alternativeName>
        <fullName evidence="11">RING-type E3 ubiquitin transferase RMA</fullName>
    </alternativeName>
</protein>
<dbReference type="InterPro" id="IPR001841">
    <property type="entry name" value="Znf_RING"/>
</dbReference>
<feature type="domain" description="RING-type" evidence="12">
    <location>
        <begin position="27"/>
        <end position="68"/>
    </location>
</feature>
<keyword evidence="11" id="KW-0256">Endoplasmic reticulum</keyword>
<dbReference type="Gene3D" id="3.30.40.10">
    <property type="entry name" value="Zinc/RING finger domain, C3HC4 (zinc finger)"/>
    <property type="match status" value="1"/>
</dbReference>
<evidence type="ECO:0000256" key="8">
    <source>
        <dbReference type="ARBA" id="ARBA00022833"/>
    </source>
</evidence>
<evidence type="ECO:0000256" key="11">
    <source>
        <dbReference type="RuleBase" id="RU369090"/>
    </source>
</evidence>
<dbReference type="GO" id="GO:0008270">
    <property type="term" value="F:zinc ion binding"/>
    <property type="evidence" value="ECO:0007669"/>
    <property type="project" value="UniProtKB-KW"/>
</dbReference>
<dbReference type="GO" id="GO:0006511">
    <property type="term" value="P:ubiquitin-dependent protein catabolic process"/>
    <property type="evidence" value="ECO:0007669"/>
    <property type="project" value="UniProtKB-UniRule"/>
</dbReference>
<keyword evidence="4 11" id="KW-0808">Transferase</keyword>
<reference evidence="13 14" key="1">
    <citation type="submission" date="2024-03" db="EMBL/GenBank/DDBJ databases">
        <authorList>
            <person name="Martinez-Hernandez J."/>
        </authorList>
    </citation>
    <scope>NUCLEOTIDE SEQUENCE [LARGE SCALE GENOMIC DNA]</scope>
</reference>
<dbReference type="GO" id="GO:0061630">
    <property type="term" value="F:ubiquitin protein ligase activity"/>
    <property type="evidence" value="ECO:0007669"/>
    <property type="project" value="UniProtKB-UniRule"/>
</dbReference>
<evidence type="ECO:0000256" key="6">
    <source>
        <dbReference type="ARBA" id="ARBA00022771"/>
    </source>
</evidence>
<evidence type="ECO:0000256" key="5">
    <source>
        <dbReference type="ARBA" id="ARBA00022723"/>
    </source>
</evidence>
<accession>A0AAV1Y058</accession>
<evidence type="ECO:0000256" key="9">
    <source>
        <dbReference type="ARBA" id="ARBA00023136"/>
    </source>
</evidence>
<sequence length="156" mass="17493">MEENSRESNEGAPKSIIPGGENDYFVCNICLGSVHDPVVTLCGHLYCWPCIYQRLRDANQPKTCLICNAEISLTSLVPLFGRGVSNSDSVARSNHMGLEIPPRPIPNNLTYMPTFPTNAPTYHQNQQLHDAASFPFPFHSNEDNYYNYTLASFFFA</sequence>
<comment type="catalytic activity">
    <reaction evidence="1 11">
        <text>S-ubiquitinyl-[E2 ubiquitin-conjugating enzyme]-L-cysteine + [acceptor protein]-L-lysine = [E2 ubiquitin-conjugating enzyme]-L-cysteine + N(6)-ubiquitinyl-[acceptor protein]-L-lysine.</text>
        <dbReference type="EC" id="2.3.2.27"/>
    </reaction>
</comment>
<evidence type="ECO:0000256" key="1">
    <source>
        <dbReference type="ARBA" id="ARBA00000900"/>
    </source>
</evidence>
<gene>
    <name evidence="13" type="ORF">LLUT_LOCUS27623</name>
</gene>
<dbReference type="Proteomes" id="UP001497480">
    <property type="component" value="Unassembled WGS sequence"/>
</dbReference>
<dbReference type="EC" id="2.3.2.27" evidence="11"/>
<dbReference type="InterPro" id="IPR013083">
    <property type="entry name" value="Znf_RING/FYVE/PHD"/>
</dbReference>
<keyword evidence="8 11" id="KW-0862">Zinc</keyword>
<comment type="subcellular location">
    <subcellularLocation>
        <location evidence="2">Endomembrane system</location>
    </subcellularLocation>
    <subcellularLocation>
        <location evidence="11">Endoplasmic reticulum membrane</location>
        <topology evidence="11">Single-pass type IV membrane protein</topology>
    </subcellularLocation>
</comment>
<keyword evidence="7 11" id="KW-0833">Ubl conjugation pathway</keyword>
<dbReference type="PROSITE" id="PS50089">
    <property type="entry name" value="ZF_RING_2"/>
    <property type="match status" value="1"/>
</dbReference>
<dbReference type="SUPFAM" id="SSF57850">
    <property type="entry name" value="RING/U-box"/>
    <property type="match status" value="1"/>
</dbReference>
<comment type="pathway">
    <text evidence="3 11">Protein modification; protein ubiquitination.</text>
</comment>
<keyword evidence="6 10" id="KW-0863">Zinc-finger</keyword>
<dbReference type="PANTHER" id="PTHR12313">
    <property type="entry name" value="E3 UBIQUITIN-PROTEIN LIGASE RNF5-RELATED"/>
    <property type="match status" value="1"/>
</dbReference>
<dbReference type="EMBL" id="CAXHTB010000019">
    <property type="protein sequence ID" value="CAL0326563.1"/>
    <property type="molecule type" value="Genomic_DNA"/>
</dbReference>
<proteinExistence type="predicted"/>
<evidence type="ECO:0000313" key="14">
    <source>
        <dbReference type="Proteomes" id="UP001497480"/>
    </source>
</evidence>
<dbReference type="GO" id="GO:0005789">
    <property type="term" value="C:endoplasmic reticulum membrane"/>
    <property type="evidence" value="ECO:0007669"/>
    <property type="project" value="UniProtKB-SubCell"/>
</dbReference>
<name>A0AAV1Y058_LUPLU</name>
<evidence type="ECO:0000256" key="7">
    <source>
        <dbReference type="ARBA" id="ARBA00022786"/>
    </source>
</evidence>
<comment type="caution">
    <text evidence="13">The sequence shown here is derived from an EMBL/GenBank/DDBJ whole genome shotgun (WGS) entry which is preliminary data.</text>
</comment>
<comment type="domain">
    <text evidence="11">The RING-type zinc finger domain is responsible for E3 ligase activity.</text>
</comment>
<evidence type="ECO:0000313" key="13">
    <source>
        <dbReference type="EMBL" id="CAL0326563.1"/>
    </source>
</evidence>
<dbReference type="InterPro" id="IPR017907">
    <property type="entry name" value="Znf_RING_CS"/>
</dbReference>
<dbReference type="InterPro" id="IPR045103">
    <property type="entry name" value="RNF5/RNF185-like"/>
</dbReference>
<dbReference type="AlphaFoldDB" id="A0AAV1Y058"/>
<evidence type="ECO:0000256" key="3">
    <source>
        <dbReference type="ARBA" id="ARBA00004906"/>
    </source>
</evidence>
<comment type="function">
    <text evidence="11">E3 ubiquitin-protein ligase.</text>
</comment>